<dbReference type="PANTHER" id="PTHR43358">
    <property type="entry name" value="ALPHA/BETA-HYDROLASE"/>
    <property type="match status" value="1"/>
</dbReference>
<dbReference type="Pfam" id="PF00326">
    <property type="entry name" value="Peptidase_S9"/>
    <property type="match status" value="1"/>
</dbReference>
<keyword evidence="2" id="KW-0378">Hydrolase</keyword>
<dbReference type="InterPro" id="IPR052920">
    <property type="entry name" value="DNA-binding_regulatory"/>
</dbReference>
<evidence type="ECO:0000313" key="3">
    <source>
        <dbReference type="Proteomes" id="UP000271256"/>
    </source>
</evidence>
<dbReference type="GO" id="GO:0006508">
    <property type="term" value="P:proteolysis"/>
    <property type="evidence" value="ECO:0007669"/>
    <property type="project" value="InterPro"/>
</dbReference>
<dbReference type="SUPFAM" id="SSF53474">
    <property type="entry name" value="alpha/beta-Hydrolases"/>
    <property type="match status" value="1"/>
</dbReference>
<keyword evidence="3" id="KW-1185">Reference proteome</keyword>
<gene>
    <name evidence="2" type="ORF">D7024_05675</name>
</gene>
<comment type="caution">
    <text evidence="2">The sequence shown here is derived from an EMBL/GenBank/DDBJ whole genome shotgun (WGS) entry which is preliminary data.</text>
</comment>
<dbReference type="OrthoDB" id="9780269at2"/>
<dbReference type="Proteomes" id="UP000271256">
    <property type="component" value="Unassembled WGS sequence"/>
</dbReference>
<organism evidence="2 3">
    <name type="scientific">Desulfofundulus salinus</name>
    <dbReference type="NCBI Taxonomy" id="2419843"/>
    <lineage>
        <taxon>Bacteria</taxon>
        <taxon>Bacillati</taxon>
        <taxon>Bacillota</taxon>
        <taxon>Clostridia</taxon>
        <taxon>Eubacteriales</taxon>
        <taxon>Peptococcaceae</taxon>
        <taxon>Desulfofundulus</taxon>
    </lineage>
</organism>
<feature type="domain" description="Peptidase S9 prolyl oligopeptidase catalytic" evidence="1">
    <location>
        <begin position="66"/>
        <end position="258"/>
    </location>
</feature>
<dbReference type="AlphaFoldDB" id="A0A494WT13"/>
<dbReference type="PANTHER" id="PTHR43358:SF4">
    <property type="entry name" value="ALPHA_BETA HYDROLASE FOLD-1 DOMAIN-CONTAINING PROTEIN"/>
    <property type="match status" value="1"/>
</dbReference>
<dbReference type="EMBL" id="RBWE01000001">
    <property type="protein sequence ID" value="RKO66486.1"/>
    <property type="molecule type" value="Genomic_DNA"/>
</dbReference>
<dbReference type="Gene3D" id="3.40.50.1820">
    <property type="entry name" value="alpha/beta hydrolase"/>
    <property type="match status" value="1"/>
</dbReference>
<evidence type="ECO:0000259" key="1">
    <source>
        <dbReference type="Pfam" id="PF00326"/>
    </source>
</evidence>
<evidence type="ECO:0000313" key="2">
    <source>
        <dbReference type="EMBL" id="RKO66486.1"/>
    </source>
</evidence>
<name>A0A494WT13_9FIRM</name>
<sequence length="261" mass="28802">MIMADNNIWKKVAFRNSRGLTLAGLLYGTPEETGDIVIHCHGFTGSKEGGGRALELGAELGRRGWSTLVFDFAGNGESEGNFADITLSGQIDDLTCTVDWVLKQGYKRIVTVGRSFGGSTVICQGARDPRVAGVCTWAAPARLLDLFASFTDEPIDGPEEMVAIAGEDGIIYLKKAFFQDLKLYDVPGDAARLSPRPLLVIHGTRDDVVPPEDARLIFNAAGEPRELVWIEEGDHQFAKHHHQVWETLFTWLDRYFKKPVP</sequence>
<dbReference type="InterPro" id="IPR029058">
    <property type="entry name" value="AB_hydrolase_fold"/>
</dbReference>
<protein>
    <submittedName>
        <fullName evidence="2">Alpha/beta hydrolase</fullName>
    </submittedName>
</protein>
<dbReference type="InterPro" id="IPR001375">
    <property type="entry name" value="Peptidase_S9_cat"/>
</dbReference>
<dbReference type="GO" id="GO:0008236">
    <property type="term" value="F:serine-type peptidase activity"/>
    <property type="evidence" value="ECO:0007669"/>
    <property type="project" value="InterPro"/>
</dbReference>
<proteinExistence type="predicted"/>
<reference evidence="2 3" key="1">
    <citation type="submission" date="2018-10" db="EMBL/GenBank/DDBJ databases">
        <authorList>
            <person name="Grouzdev D.S."/>
            <person name="Krutkina M.S."/>
            <person name="Tourova T.P."/>
            <person name="Nazina T.N."/>
        </authorList>
    </citation>
    <scope>NUCLEOTIDE SEQUENCE [LARGE SCALE GENOMIC DNA]</scope>
    <source>
        <strain evidence="2 3">435</strain>
    </source>
</reference>
<accession>A0A494WT13</accession>